<evidence type="ECO:0000313" key="2">
    <source>
        <dbReference type="Proteomes" id="UP000550787"/>
    </source>
</evidence>
<gene>
    <name evidence="1" type="ORF">HLH33_15985</name>
</gene>
<evidence type="ECO:0000313" key="1">
    <source>
        <dbReference type="EMBL" id="MBB2157788.1"/>
    </source>
</evidence>
<sequence>MLGGGWSRAQLLDTKAIRPFGLLQYEGLHVPKEAGGVAVGTSPDLLNLTGPDLRGPGLQGAGLTEPLK</sequence>
<protein>
    <submittedName>
        <fullName evidence="1">Uncharacterized protein</fullName>
    </submittedName>
</protein>
<dbReference type="Proteomes" id="UP000550787">
    <property type="component" value="Unassembled WGS sequence"/>
</dbReference>
<reference evidence="1 2" key="1">
    <citation type="submission" date="2020-04" db="EMBL/GenBank/DDBJ databases">
        <title>Description of novel Gluconacetobacter.</title>
        <authorList>
            <person name="Sombolestani A."/>
        </authorList>
    </citation>
    <scope>NUCLEOTIDE SEQUENCE [LARGE SCALE GENOMIC DNA]</scope>
    <source>
        <strain evidence="1 2">LMG 7603</strain>
    </source>
</reference>
<comment type="caution">
    <text evidence="1">The sequence shown here is derived from an EMBL/GenBank/DDBJ whole genome shotgun (WGS) entry which is preliminary data.</text>
</comment>
<dbReference type="AlphaFoldDB" id="A0A7W4I7L7"/>
<organism evidence="1 2">
    <name type="scientific">Gluconacetobacter diazotrophicus</name>
    <name type="common">Acetobacter diazotrophicus</name>
    <dbReference type="NCBI Taxonomy" id="33996"/>
    <lineage>
        <taxon>Bacteria</taxon>
        <taxon>Pseudomonadati</taxon>
        <taxon>Pseudomonadota</taxon>
        <taxon>Alphaproteobacteria</taxon>
        <taxon>Acetobacterales</taxon>
        <taxon>Acetobacteraceae</taxon>
        <taxon>Gluconacetobacter</taxon>
    </lineage>
</organism>
<dbReference type="EMBL" id="JABEQG010000043">
    <property type="protein sequence ID" value="MBB2157788.1"/>
    <property type="molecule type" value="Genomic_DNA"/>
</dbReference>
<proteinExistence type="predicted"/>
<accession>A0A7W4I7L7</accession>
<name>A0A7W4I7L7_GLUDI</name>